<dbReference type="InterPro" id="IPR050661">
    <property type="entry name" value="BglG_antiterminators"/>
</dbReference>
<feature type="domain" description="PTS EIIA type-2" evidence="5">
    <location>
        <begin position="553"/>
        <end position="700"/>
    </location>
</feature>
<evidence type="ECO:0000256" key="2">
    <source>
        <dbReference type="ARBA" id="ARBA00022737"/>
    </source>
</evidence>
<evidence type="ECO:0000256" key="3">
    <source>
        <dbReference type="ARBA" id="ARBA00023015"/>
    </source>
</evidence>
<dbReference type="eggNOG" id="COG3711">
    <property type="taxonomic scope" value="Bacteria"/>
</dbReference>
<accession>S0FLA3</accession>
<dbReference type="PATRIC" id="fig|1195236.3.peg.1334"/>
<dbReference type="Pfam" id="PF00874">
    <property type="entry name" value="PRD"/>
    <property type="match status" value="2"/>
</dbReference>
<dbReference type="Gene3D" id="1.10.10.10">
    <property type="entry name" value="Winged helix-like DNA-binding domain superfamily/Winged helix DNA-binding domain"/>
    <property type="match status" value="2"/>
</dbReference>
<dbReference type="Pfam" id="PF00359">
    <property type="entry name" value="PTS_EIIA_2"/>
    <property type="match status" value="1"/>
</dbReference>
<dbReference type="Gene3D" id="3.40.50.2300">
    <property type="match status" value="1"/>
</dbReference>
<dbReference type="PANTHER" id="PTHR30185">
    <property type="entry name" value="CRYPTIC BETA-GLUCOSIDE BGL OPERON ANTITERMINATOR"/>
    <property type="match status" value="1"/>
</dbReference>
<evidence type="ECO:0000259" key="5">
    <source>
        <dbReference type="PROSITE" id="PS51094"/>
    </source>
</evidence>
<dbReference type="SUPFAM" id="SSF55804">
    <property type="entry name" value="Phoshotransferase/anion transport protein"/>
    <property type="match status" value="1"/>
</dbReference>
<feature type="domain" description="PRD" evidence="7">
    <location>
        <begin position="322"/>
        <end position="429"/>
    </location>
</feature>
<dbReference type="Gene3D" id="3.40.930.10">
    <property type="entry name" value="Mannitol-specific EII, Chain A"/>
    <property type="match status" value="1"/>
</dbReference>
<dbReference type="EMBL" id="AORV01000023">
    <property type="protein sequence ID" value="EMS72995.1"/>
    <property type="molecule type" value="Genomic_DNA"/>
</dbReference>
<dbReference type="SUPFAM" id="SSF63520">
    <property type="entry name" value="PTS-regulatory domain, PRD"/>
    <property type="match status" value="2"/>
</dbReference>
<dbReference type="Proteomes" id="UP000014155">
    <property type="component" value="Unassembled WGS sequence"/>
</dbReference>
<comment type="caution">
    <text evidence="8">The sequence shown here is derived from an EMBL/GenBank/DDBJ whole genome shotgun (WGS) entry which is preliminary data.</text>
</comment>
<dbReference type="eggNOG" id="COG1762">
    <property type="taxonomic scope" value="Bacteria"/>
</dbReference>
<dbReference type="InterPro" id="IPR002178">
    <property type="entry name" value="PTS_EIIA_type-2_dom"/>
</dbReference>
<evidence type="ECO:0000256" key="4">
    <source>
        <dbReference type="ARBA" id="ARBA00023163"/>
    </source>
</evidence>
<reference evidence="8 9" key="1">
    <citation type="journal article" date="2013" name="Genome Announc.">
        <title>Draft Genome Sequence of the Cellulolytic, Mesophilic, Anaerobic Bacterium Clostridium termitidis Strain CT1112 (DSM 5398).</title>
        <authorList>
            <person name="Lal S."/>
            <person name="Ramachandran U."/>
            <person name="Zhang X."/>
            <person name="Munir R."/>
            <person name="Sparling R."/>
            <person name="Levin D.B."/>
        </authorList>
    </citation>
    <scope>NUCLEOTIDE SEQUENCE [LARGE SCALE GENOMIC DNA]</scope>
    <source>
        <strain evidence="8 9">CT1112</strain>
    </source>
</reference>
<keyword evidence="1" id="KW-0808">Transferase</keyword>
<evidence type="ECO:0000313" key="9">
    <source>
        <dbReference type="Proteomes" id="UP000014155"/>
    </source>
</evidence>
<evidence type="ECO:0000313" key="8">
    <source>
        <dbReference type="EMBL" id="EMS72995.1"/>
    </source>
</evidence>
<dbReference type="SUPFAM" id="SSF52794">
    <property type="entry name" value="PTS system IIB component-like"/>
    <property type="match status" value="1"/>
</dbReference>
<dbReference type="InterPro" id="IPR016152">
    <property type="entry name" value="PTrfase/Anion_transptr"/>
</dbReference>
<dbReference type="CDD" id="cd05568">
    <property type="entry name" value="PTS_IIB_bgl_like"/>
    <property type="match status" value="1"/>
</dbReference>
<keyword evidence="4" id="KW-0804">Transcription</keyword>
<organism evidence="8 9">
    <name type="scientific">Ruminiclostridium cellobioparum subsp. termitidis CT1112</name>
    <dbReference type="NCBI Taxonomy" id="1195236"/>
    <lineage>
        <taxon>Bacteria</taxon>
        <taxon>Bacillati</taxon>
        <taxon>Bacillota</taxon>
        <taxon>Clostridia</taxon>
        <taxon>Eubacteriales</taxon>
        <taxon>Oscillospiraceae</taxon>
        <taxon>Ruminiclostridium</taxon>
    </lineage>
</organism>
<dbReference type="Pfam" id="PF08279">
    <property type="entry name" value="HTH_11"/>
    <property type="match status" value="1"/>
</dbReference>
<dbReference type="STRING" id="1195236.CTER_1038"/>
<dbReference type="Gene3D" id="1.10.1790.10">
    <property type="entry name" value="PRD domain"/>
    <property type="match status" value="2"/>
</dbReference>
<gene>
    <name evidence="8" type="ORF">CTER_1038</name>
</gene>
<feature type="domain" description="PRD" evidence="7">
    <location>
        <begin position="210"/>
        <end position="315"/>
    </location>
</feature>
<dbReference type="PROSITE" id="PS51099">
    <property type="entry name" value="PTS_EIIB_TYPE_2"/>
    <property type="match status" value="1"/>
</dbReference>
<dbReference type="InterPro" id="IPR036388">
    <property type="entry name" value="WH-like_DNA-bd_sf"/>
</dbReference>
<dbReference type="PROSITE" id="PS51372">
    <property type="entry name" value="PRD_2"/>
    <property type="match status" value="2"/>
</dbReference>
<protein>
    <submittedName>
        <fullName evidence="8">Transcriptional antiterminator</fullName>
    </submittedName>
</protein>
<evidence type="ECO:0000259" key="7">
    <source>
        <dbReference type="PROSITE" id="PS51372"/>
    </source>
</evidence>
<dbReference type="AlphaFoldDB" id="S0FLA3"/>
<evidence type="ECO:0000256" key="1">
    <source>
        <dbReference type="ARBA" id="ARBA00022679"/>
    </source>
</evidence>
<keyword evidence="9" id="KW-1185">Reference proteome</keyword>
<dbReference type="InterPro" id="IPR013011">
    <property type="entry name" value="PTS_EIIB_2"/>
</dbReference>
<dbReference type="GO" id="GO:0008982">
    <property type="term" value="F:protein-N(PI)-phosphohistidine-sugar phosphotransferase activity"/>
    <property type="evidence" value="ECO:0007669"/>
    <property type="project" value="InterPro"/>
</dbReference>
<dbReference type="GO" id="GO:0009401">
    <property type="term" value="P:phosphoenolpyruvate-dependent sugar phosphotransferase system"/>
    <property type="evidence" value="ECO:0007669"/>
    <property type="project" value="InterPro"/>
</dbReference>
<dbReference type="PROSITE" id="PS51094">
    <property type="entry name" value="PTS_EIIA_TYPE_2"/>
    <property type="match status" value="1"/>
</dbReference>
<sequence>MCVLDTRINLRVKNILKKIFSTSDYITVTAIAKELGISNRTILRELPAAEKWLLNTGCRLEKKSGVGIRAIGKPEDKNNLINLLDEEKEEKLYTPKERQTIICSELLQNQEPVKLYTFTRILDVAEATVSNDLDKLEEWLGKQEVTLVRKPGLGVYIEGEEDNIRKCMINLIYENINENHLLGLIRKNISKEQVPVSNTELIARSRLLNLVNGNTIHQLEKLVHQAEERIGYNLADSAVVGLIVHLAIAVQRIRKNEDIVIDKKFMEELKNSEEYTVAEKLAHEIEDIFDIKVPSDEIGYITMHIKGSKNIKTNEKDSGNFIGNNELVELSREIIRIAENETGKFLSQNEKLLTGLTNHLGPAINRLKMNLEIRNPLYTQIKTHYPDLMILAEKCIKVVEEYIDIKMPDTEIAYIAMHLGAAIEKSKVSPKRVFRAAIACATGIGTSRLLATRIEKEYDNIEVAGTVSMFNINNNWLKEKGIELIISTVVLDECPVPVVVVNPLLFQEDKARIDTLLEEVRNTCPNQPSGKKKTLNFKEKMFELNCYNNAITEILDNFFYIGDTQAEDVSQLINDISRMACSSEEDREQLVKDMEEREEKGGTFIPEYGIKLLHCRTKAVSQIHFGIIKLNKDIKNKGNIKEGAELAMVAVAPEGSSRYMLETISHVNGILVDQPEFIRILKDGSKEDIFDELCSILEEYYNEKNNKYMKN</sequence>
<feature type="domain" description="PTS EIIB type-2" evidence="6">
    <location>
        <begin position="434"/>
        <end position="525"/>
    </location>
</feature>
<proteinExistence type="predicted"/>
<dbReference type="InterPro" id="IPR036634">
    <property type="entry name" value="PRD_sf"/>
</dbReference>
<keyword evidence="2" id="KW-0677">Repeat</keyword>
<dbReference type="GO" id="GO:0006355">
    <property type="term" value="P:regulation of DNA-templated transcription"/>
    <property type="evidence" value="ECO:0007669"/>
    <property type="project" value="InterPro"/>
</dbReference>
<dbReference type="InterPro" id="IPR011608">
    <property type="entry name" value="PRD"/>
</dbReference>
<dbReference type="RefSeq" id="WP_004624491.1">
    <property type="nucleotide sequence ID" value="NZ_AORV01000023.1"/>
</dbReference>
<name>S0FLA3_RUMCE</name>
<dbReference type="InterPro" id="IPR036095">
    <property type="entry name" value="PTS_EIIB-like_sf"/>
</dbReference>
<evidence type="ECO:0000259" key="6">
    <source>
        <dbReference type="PROSITE" id="PS51099"/>
    </source>
</evidence>
<dbReference type="PANTHER" id="PTHR30185:SF18">
    <property type="entry name" value="TRANSCRIPTIONAL REGULATOR MTLR"/>
    <property type="match status" value="1"/>
</dbReference>
<keyword evidence="3" id="KW-0805">Transcription regulation</keyword>
<dbReference type="InterPro" id="IPR013196">
    <property type="entry name" value="HTH_11"/>
</dbReference>